<evidence type="ECO:0000256" key="5">
    <source>
        <dbReference type="SAM" id="Phobius"/>
    </source>
</evidence>
<dbReference type="PANTHER" id="PTHR19282:SF452">
    <property type="entry name" value="LD03691P"/>
    <property type="match status" value="1"/>
</dbReference>
<evidence type="ECO:0000313" key="8">
    <source>
        <dbReference type="Proteomes" id="UP000663828"/>
    </source>
</evidence>
<dbReference type="GO" id="GO:0016020">
    <property type="term" value="C:membrane"/>
    <property type="evidence" value="ECO:0007669"/>
    <property type="project" value="UniProtKB-SubCell"/>
</dbReference>
<organism evidence="7 8">
    <name type="scientific">Adineta ricciae</name>
    <name type="common">Rotifer</name>
    <dbReference type="NCBI Taxonomy" id="249248"/>
    <lineage>
        <taxon>Eukaryota</taxon>
        <taxon>Metazoa</taxon>
        <taxon>Spiralia</taxon>
        <taxon>Gnathifera</taxon>
        <taxon>Rotifera</taxon>
        <taxon>Eurotatoria</taxon>
        <taxon>Bdelloidea</taxon>
        <taxon>Adinetida</taxon>
        <taxon>Adinetidae</taxon>
        <taxon>Adineta</taxon>
    </lineage>
</organism>
<keyword evidence="3 5" id="KW-1133">Transmembrane helix</keyword>
<protein>
    <recommendedName>
        <fullName evidence="6">F-box domain-containing protein</fullName>
    </recommendedName>
</protein>
<feature type="transmembrane region" description="Helical" evidence="5">
    <location>
        <begin position="479"/>
        <end position="499"/>
    </location>
</feature>
<feature type="domain" description="F-box" evidence="6">
    <location>
        <begin position="142"/>
        <end position="178"/>
    </location>
</feature>
<feature type="transmembrane region" description="Helical" evidence="5">
    <location>
        <begin position="381"/>
        <end position="405"/>
    </location>
</feature>
<feature type="transmembrane region" description="Helical" evidence="5">
    <location>
        <begin position="318"/>
        <end position="339"/>
    </location>
</feature>
<evidence type="ECO:0000256" key="4">
    <source>
        <dbReference type="ARBA" id="ARBA00023136"/>
    </source>
</evidence>
<comment type="subcellular location">
    <subcellularLocation>
        <location evidence="1">Membrane</location>
        <topology evidence="1">Multi-pass membrane protein</topology>
    </subcellularLocation>
</comment>
<keyword evidence="4 5" id="KW-0472">Membrane</keyword>
<dbReference type="SUPFAM" id="SSF81383">
    <property type="entry name" value="F-box domain"/>
    <property type="match status" value="1"/>
</dbReference>
<keyword evidence="2 5" id="KW-0812">Transmembrane</keyword>
<dbReference type="InterPro" id="IPR032675">
    <property type="entry name" value="LRR_dom_sf"/>
</dbReference>
<proteinExistence type="predicted"/>
<dbReference type="Pfam" id="PF00335">
    <property type="entry name" value="Tetraspanin"/>
    <property type="match status" value="1"/>
</dbReference>
<dbReference type="InterPro" id="IPR001810">
    <property type="entry name" value="F-box_dom"/>
</dbReference>
<dbReference type="EMBL" id="CAJNOR010001811">
    <property type="protein sequence ID" value="CAF1202815.1"/>
    <property type="molecule type" value="Genomic_DNA"/>
</dbReference>
<dbReference type="Proteomes" id="UP000663828">
    <property type="component" value="Unassembled WGS sequence"/>
</dbReference>
<sequence>MADNQSELVQHCIDTGAFVSIKALSHYLLCHQNVVKCSANQQIHLQIPSAVLRQINGVTPMSIKDVQMVPHVDSSNYDMIMFADKSVVYTRKRKASNHVRRLPYYVEEDLHLLESVGMSKSEIESFVKKFDINYNMDILNSDKIIQRIIYFTDIPTRLKCRAVSHRWKNFVDSSNSWNSLKLSRYCLNFSKAVNYFQNIDLRQLDLSESLFECSTFQLSNEISIYSLRSLCISIDHPLELFTELFKIAPFLQDIKLIQTYNSSLKLKNNNNNHLYEYIQFVISQCQQRLKCLRRLHIQLRSASDQMAEEREFRFWRRLLLISNIFYMILAFVFLFFAIFTRVSSSIIDLHLLVGLIILSIYLLSLSIFGIYAALKHHQVLLFFYIILLTILFLFQFILACTYLTIRGEKKYGLLKSSYQKSTDSIQSKYQCCGFDNSTEFDRKQTCANLPCCKSSDQCCESLPMCHSLLEETLNKNLKIIGSIMLVFTLTQIIAVYLTLKFRNLRNPTLFVDT</sequence>
<evidence type="ECO:0000256" key="2">
    <source>
        <dbReference type="ARBA" id="ARBA00022692"/>
    </source>
</evidence>
<dbReference type="InterPro" id="IPR018499">
    <property type="entry name" value="Tetraspanin/Peripherin"/>
</dbReference>
<feature type="transmembrane region" description="Helical" evidence="5">
    <location>
        <begin position="351"/>
        <end position="374"/>
    </location>
</feature>
<dbReference type="AlphaFoldDB" id="A0A814WIG9"/>
<evidence type="ECO:0000313" key="7">
    <source>
        <dbReference type="EMBL" id="CAF1202815.1"/>
    </source>
</evidence>
<keyword evidence="8" id="KW-1185">Reference proteome</keyword>
<evidence type="ECO:0000256" key="3">
    <source>
        <dbReference type="ARBA" id="ARBA00022989"/>
    </source>
</evidence>
<reference evidence="7" key="1">
    <citation type="submission" date="2021-02" db="EMBL/GenBank/DDBJ databases">
        <authorList>
            <person name="Nowell W R."/>
        </authorList>
    </citation>
    <scope>NUCLEOTIDE SEQUENCE</scope>
</reference>
<dbReference type="InterPro" id="IPR036047">
    <property type="entry name" value="F-box-like_dom_sf"/>
</dbReference>
<gene>
    <name evidence="7" type="ORF">XAT740_LOCUS23772</name>
</gene>
<accession>A0A814WIG9</accession>
<dbReference type="PANTHER" id="PTHR19282">
    <property type="entry name" value="TETRASPANIN"/>
    <property type="match status" value="1"/>
</dbReference>
<dbReference type="Gene3D" id="3.80.10.10">
    <property type="entry name" value="Ribonuclease Inhibitor"/>
    <property type="match status" value="1"/>
</dbReference>
<evidence type="ECO:0000256" key="1">
    <source>
        <dbReference type="ARBA" id="ARBA00004141"/>
    </source>
</evidence>
<evidence type="ECO:0000259" key="6">
    <source>
        <dbReference type="Pfam" id="PF00646"/>
    </source>
</evidence>
<name>A0A814WIG9_ADIRI</name>
<dbReference type="Pfam" id="PF00646">
    <property type="entry name" value="F-box"/>
    <property type="match status" value="1"/>
</dbReference>
<comment type="caution">
    <text evidence="7">The sequence shown here is derived from an EMBL/GenBank/DDBJ whole genome shotgun (WGS) entry which is preliminary data.</text>
</comment>